<feature type="transmembrane region" description="Helical" evidence="2">
    <location>
        <begin position="147"/>
        <end position="168"/>
    </location>
</feature>
<proteinExistence type="predicted"/>
<keyword evidence="2" id="KW-1133">Transmembrane helix</keyword>
<evidence type="ECO:0000313" key="4">
    <source>
        <dbReference type="EMBL" id="TPX33929.1"/>
    </source>
</evidence>
<dbReference type="VEuPathDB" id="FungiDB:SeMB42_g05716"/>
<comment type="caution">
    <text evidence="4">The sequence shown here is derived from an EMBL/GenBank/DDBJ whole genome shotgun (WGS) entry which is preliminary data.</text>
</comment>
<keyword evidence="2" id="KW-0812">Transmembrane</keyword>
<feature type="chain" id="PRO_5021295141" description="Mid2 domain-containing protein" evidence="3">
    <location>
        <begin position="19"/>
        <end position="271"/>
    </location>
</feature>
<gene>
    <name evidence="4" type="ORF">SeLEV6574_g08333</name>
</gene>
<dbReference type="AlphaFoldDB" id="A0A507C4A8"/>
<evidence type="ECO:0000313" key="5">
    <source>
        <dbReference type="Proteomes" id="UP000320475"/>
    </source>
</evidence>
<accession>A0A507C4A8</accession>
<dbReference type="Proteomes" id="UP000320475">
    <property type="component" value="Unassembled WGS sequence"/>
</dbReference>
<feature type="signal peptide" evidence="3">
    <location>
        <begin position="1"/>
        <end position="18"/>
    </location>
</feature>
<evidence type="ECO:0000256" key="1">
    <source>
        <dbReference type="SAM" id="MobiDB-lite"/>
    </source>
</evidence>
<evidence type="ECO:0000256" key="2">
    <source>
        <dbReference type="SAM" id="Phobius"/>
    </source>
</evidence>
<evidence type="ECO:0008006" key="6">
    <source>
        <dbReference type="Google" id="ProtNLM"/>
    </source>
</evidence>
<reference evidence="4 5" key="1">
    <citation type="journal article" date="2019" name="Sci. Rep.">
        <title>Comparative genomics of chytrid fungi reveal insights into the obligate biotrophic and pathogenic lifestyle of Synchytrium endobioticum.</title>
        <authorList>
            <person name="van de Vossenberg B.T.L.H."/>
            <person name="Warris S."/>
            <person name="Nguyen H.D.T."/>
            <person name="van Gent-Pelzer M.P.E."/>
            <person name="Joly D.L."/>
            <person name="van de Geest H.C."/>
            <person name="Bonants P.J.M."/>
            <person name="Smith D.S."/>
            <person name="Levesque C.A."/>
            <person name="van der Lee T.A.J."/>
        </authorList>
    </citation>
    <scope>NUCLEOTIDE SEQUENCE [LARGE SCALE GENOMIC DNA]</scope>
    <source>
        <strain evidence="4 5">LEV6574</strain>
    </source>
</reference>
<protein>
    <recommendedName>
        <fullName evidence="6">Mid2 domain-containing protein</fullName>
    </recommendedName>
</protein>
<keyword evidence="2" id="KW-0472">Membrane</keyword>
<feature type="compositionally biased region" description="Low complexity" evidence="1">
    <location>
        <begin position="251"/>
        <end position="265"/>
    </location>
</feature>
<keyword evidence="3" id="KW-0732">Signal</keyword>
<sequence>MWTTNIALLSLSAGLGLCIPNEAAARSHLPIGDADMDPSASQSMLVPHSGGPDHPISMGNGAVGCTSDSSKLNALLASGGAMSTVRSMTDMAVFTFSHANTMESGSGHSTTRGANAVDLYKHHGLSRLRRRGVSSNDVSSIDDTSSALAVAGVLVFLAMMVVIALVYCRACRPSVDHEVPPRPVHVRPADGGPAMGYPVIAPIMTADLRNRADQIGLPVMPSSPIRPDISTLGSTLVERRTTANNGGNTLSSVSPSRSVASDSSRLLTDRY</sequence>
<name>A0A507C4A8_9FUNG</name>
<dbReference type="VEuPathDB" id="FungiDB:SeMB42_g04605"/>
<dbReference type="EMBL" id="QEAM01000857">
    <property type="protein sequence ID" value="TPX33929.1"/>
    <property type="molecule type" value="Genomic_DNA"/>
</dbReference>
<feature type="region of interest" description="Disordered" evidence="1">
    <location>
        <begin position="242"/>
        <end position="271"/>
    </location>
</feature>
<evidence type="ECO:0000256" key="3">
    <source>
        <dbReference type="SAM" id="SignalP"/>
    </source>
</evidence>
<organism evidence="4 5">
    <name type="scientific">Synchytrium endobioticum</name>
    <dbReference type="NCBI Taxonomy" id="286115"/>
    <lineage>
        <taxon>Eukaryota</taxon>
        <taxon>Fungi</taxon>
        <taxon>Fungi incertae sedis</taxon>
        <taxon>Chytridiomycota</taxon>
        <taxon>Chytridiomycota incertae sedis</taxon>
        <taxon>Chytridiomycetes</taxon>
        <taxon>Synchytriales</taxon>
        <taxon>Synchytriaceae</taxon>
        <taxon>Synchytrium</taxon>
    </lineage>
</organism>